<keyword evidence="2 5" id="KW-0808">Transferase</keyword>
<reference evidence="5 6" key="1">
    <citation type="journal article" date="2019" name="Int. J. Syst. Evol. Microbiol.">
        <title>The Global Catalogue of Microorganisms (GCM) 10K type strain sequencing project: providing services to taxonomists for standard genome sequencing and annotation.</title>
        <authorList>
            <consortium name="The Broad Institute Genomics Platform"/>
            <consortium name="The Broad Institute Genome Sequencing Center for Infectious Disease"/>
            <person name="Wu L."/>
            <person name="Ma J."/>
        </authorList>
    </citation>
    <scope>NUCLEOTIDE SEQUENCE [LARGE SCALE GENOMIC DNA]</scope>
    <source>
        <strain evidence="5 6">PSR21</strain>
    </source>
</reference>
<dbReference type="Proteomes" id="UP001596547">
    <property type="component" value="Unassembled WGS sequence"/>
</dbReference>
<dbReference type="Gene3D" id="3.40.50.150">
    <property type="entry name" value="Vaccinia Virus protein VP39"/>
    <property type="match status" value="1"/>
</dbReference>
<dbReference type="RefSeq" id="WP_276304190.1">
    <property type="nucleotide sequence ID" value="NZ_CP119992.1"/>
</dbReference>
<keyword evidence="1 5" id="KW-0489">Methyltransferase</keyword>
<comment type="caution">
    <text evidence="5">The sequence shown here is derived from an EMBL/GenBank/DDBJ whole genome shotgun (WGS) entry which is preliminary data.</text>
</comment>
<keyword evidence="6" id="KW-1185">Reference proteome</keyword>
<evidence type="ECO:0000313" key="6">
    <source>
        <dbReference type="Proteomes" id="UP001596547"/>
    </source>
</evidence>
<dbReference type="EMBL" id="JBHTBF010000002">
    <property type="protein sequence ID" value="MFC7316547.1"/>
    <property type="molecule type" value="Genomic_DNA"/>
</dbReference>
<dbReference type="AlphaFoldDB" id="A0ABD6A818"/>
<name>A0ABD6A818_9EURY</name>
<evidence type="ECO:0000256" key="2">
    <source>
        <dbReference type="ARBA" id="ARBA00022679"/>
    </source>
</evidence>
<dbReference type="PANTHER" id="PTHR43464:SF19">
    <property type="entry name" value="UBIQUINONE BIOSYNTHESIS O-METHYLTRANSFERASE, MITOCHONDRIAL"/>
    <property type="match status" value="1"/>
</dbReference>
<keyword evidence="3" id="KW-0949">S-adenosyl-L-methionine</keyword>
<dbReference type="GeneID" id="79316814"/>
<gene>
    <name evidence="5" type="ORF">ACFQPE_07000</name>
</gene>
<evidence type="ECO:0000256" key="1">
    <source>
        <dbReference type="ARBA" id="ARBA00022603"/>
    </source>
</evidence>
<accession>A0ABD6A818</accession>
<dbReference type="GO" id="GO:0102208">
    <property type="term" value="F:2-polyprenyl-6-hydroxyphenol methylase activity"/>
    <property type="evidence" value="ECO:0007669"/>
    <property type="project" value="UniProtKB-EC"/>
</dbReference>
<dbReference type="EC" id="2.1.1.222" evidence="5"/>
<dbReference type="CDD" id="cd02440">
    <property type="entry name" value="AdoMet_MTases"/>
    <property type="match status" value="1"/>
</dbReference>
<dbReference type="PANTHER" id="PTHR43464">
    <property type="entry name" value="METHYLTRANSFERASE"/>
    <property type="match status" value="1"/>
</dbReference>
<dbReference type="EC" id="2.1.1.64" evidence="5"/>
<protein>
    <submittedName>
        <fullName evidence="5">Class I SAM-dependent methyltransferase</fullName>
        <ecNumber evidence="5">2.1.1.222</ecNumber>
        <ecNumber evidence="5">2.1.1.64</ecNumber>
    </submittedName>
</protein>
<evidence type="ECO:0000313" key="5">
    <source>
        <dbReference type="EMBL" id="MFC7316547.1"/>
    </source>
</evidence>
<sequence length="249" mass="28553">MDYNSKREKYWDRSAETNSRYSASGIRAYPEPINRYRKEALFSTINTVLKAQSIELPDLRILDAGCGTGAYAEFYANAGVDLHGVDISSKSLTAIRAARIPGTYTQARLDNLPYSDETFDLVHCFSVLYHILDDNEWINSLAELQRVTRPGGWLLLRIEWVDKSRRPASHVKHRPRNKYLNQLVEEGPFSLEHVEHFADVPMFEQLTAKLPGLDITGARLFILFSLLAINLDLFHENPDQRILLLRKHP</sequence>
<proteinExistence type="predicted"/>
<organism evidence="5 6">
    <name type="scientific">Halomarina halobia</name>
    <dbReference type="NCBI Taxonomy" id="3033386"/>
    <lineage>
        <taxon>Archaea</taxon>
        <taxon>Methanobacteriati</taxon>
        <taxon>Methanobacteriota</taxon>
        <taxon>Stenosarchaea group</taxon>
        <taxon>Halobacteria</taxon>
        <taxon>Halobacteriales</taxon>
        <taxon>Natronomonadaceae</taxon>
        <taxon>Halomarina</taxon>
    </lineage>
</organism>
<evidence type="ECO:0000256" key="3">
    <source>
        <dbReference type="ARBA" id="ARBA00022691"/>
    </source>
</evidence>
<dbReference type="InterPro" id="IPR013216">
    <property type="entry name" value="Methyltransf_11"/>
</dbReference>
<dbReference type="InterPro" id="IPR029063">
    <property type="entry name" value="SAM-dependent_MTases_sf"/>
</dbReference>
<evidence type="ECO:0000259" key="4">
    <source>
        <dbReference type="Pfam" id="PF08241"/>
    </source>
</evidence>
<feature type="domain" description="Methyltransferase type 11" evidence="4">
    <location>
        <begin position="62"/>
        <end position="155"/>
    </location>
</feature>
<dbReference type="GO" id="GO:0061542">
    <property type="term" value="F:3-demethylubiquinol 3-O-methyltransferase activity"/>
    <property type="evidence" value="ECO:0007669"/>
    <property type="project" value="UniProtKB-EC"/>
</dbReference>
<dbReference type="GO" id="GO:0032259">
    <property type="term" value="P:methylation"/>
    <property type="evidence" value="ECO:0007669"/>
    <property type="project" value="UniProtKB-KW"/>
</dbReference>
<dbReference type="Pfam" id="PF08241">
    <property type="entry name" value="Methyltransf_11"/>
    <property type="match status" value="1"/>
</dbReference>
<dbReference type="SUPFAM" id="SSF53335">
    <property type="entry name" value="S-adenosyl-L-methionine-dependent methyltransferases"/>
    <property type="match status" value="1"/>
</dbReference>